<evidence type="ECO:0000256" key="2">
    <source>
        <dbReference type="SAM" id="Coils"/>
    </source>
</evidence>
<dbReference type="InterPro" id="IPR040194">
    <property type="entry name" value="Cwf19-like"/>
</dbReference>
<evidence type="ECO:0008006" key="8">
    <source>
        <dbReference type="Google" id="ProtNLM"/>
    </source>
</evidence>
<dbReference type="Proteomes" id="UP000019384">
    <property type="component" value="Unassembled WGS sequence"/>
</dbReference>
<feature type="compositionally biased region" description="Basic residues" evidence="3">
    <location>
        <begin position="1"/>
        <end position="10"/>
    </location>
</feature>
<dbReference type="InterPro" id="IPR036265">
    <property type="entry name" value="HIT-like_sf"/>
</dbReference>
<dbReference type="GO" id="GO:0000398">
    <property type="term" value="P:mRNA splicing, via spliceosome"/>
    <property type="evidence" value="ECO:0007669"/>
    <property type="project" value="TreeGrafter"/>
</dbReference>
<dbReference type="AlphaFoldDB" id="W6MS41"/>
<sequence>MINTSKKRKTKADSLHFPGYTLLEAPDWPEDVSYETPENNAEHSKSPEESPVSELEIQSEEANIKDHAETPRSALDVSYEFGDSGSAWRMMKLRKTFETARERGLPVDEVAMERYASLLQFDIAREEQRELDARIGEAGHVKVLKPTGFYAKERGIDIFEEEKSAKSKSEPVALVTESELTSMRIKAMRAKLRKLANWKELEAQYKNLETRFKTQQKEKEAEAESTDKIINEDDLTVEQMLKRERLQRGKDSFKESANLILKDRAFDDDLEAQDENSSKLASLSKDGQIKLKDYSVESVTEAARLSKVMDRCIYCVEGNQNSRLAVISEGYSTYLSLEPQPELTSYGAVITPFRHVKNTLHCEDEEEIEIRNFMRTLSRFYYEELKMGVLFYENAVSQLNHARIHAIPIPLKYDSSTILGFFKSGFLEESDEIEAQHKLVIETLRKSEALGSGEGMKALIAKEAPYFHVWVSLDGGLGHIVEDSQTWPRGDLFARRVIGGLLGVDKFQINAKTKQVYSGDHEAVEFQKLWSKYDWTKQLK</sequence>
<dbReference type="GO" id="GO:0071014">
    <property type="term" value="C:post-mRNA release spliceosomal complex"/>
    <property type="evidence" value="ECO:0007669"/>
    <property type="project" value="TreeGrafter"/>
</dbReference>
<dbReference type="Pfam" id="PF04677">
    <property type="entry name" value="CwfJ_C_1"/>
    <property type="match status" value="1"/>
</dbReference>
<keyword evidence="7" id="KW-1185">Reference proteome</keyword>
<dbReference type="GeneID" id="34522594"/>
<keyword evidence="2" id="KW-0175">Coiled coil</keyword>
<proteinExistence type="inferred from homology"/>
<evidence type="ECO:0000256" key="3">
    <source>
        <dbReference type="SAM" id="MobiDB-lite"/>
    </source>
</evidence>
<dbReference type="InterPro" id="IPR006767">
    <property type="entry name" value="Cwf19-like_C_dom-2"/>
</dbReference>
<evidence type="ECO:0000256" key="1">
    <source>
        <dbReference type="ARBA" id="ARBA00006795"/>
    </source>
</evidence>
<feature type="domain" description="Cwf19-like C-terminal" evidence="5">
    <location>
        <begin position="302"/>
        <end position="412"/>
    </location>
</feature>
<feature type="coiled-coil region" evidence="2">
    <location>
        <begin position="198"/>
        <end position="225"/>
    </location>
</feature>
<feature type="region of interest" description="Disordered" evidence="3">
    <location>
        <begin position="1"/>
        <end position="71"/>
    </location>
</feature>
<dbReference type="RefSeq" id="XP_022461206.1">
    <property type="nucleotide sequence ID" value="XM_022600379.1"/>
</dbReference>
<accession>W6MS41</accession>
<dbReference type="Gene3D" id="3.30.428.10">
    <property type="entry name" value="HIT-like"/>
    <property type="match status" value="1"/>
</dbReference>
<dbReference type="PANTHER" id="PTHR12072:SF5">
    <property type="entry name" value="CWF19-LIKE PROTEIN 2"/>
    <property type="match status" value="1"/>
</dbReference>
<evidence type="ECO:0000313" key="6">
    <source>
        <dbReference type="EMBL" id="CDK29218.1"/>
    </source>
</evidence>
<dbReference type="SUPFAM" id="SSF54197">
    <property type="entry name" value="HIT-like"/>
    <property type="match status" value="1"/>
</dbReference>
<name>W6MS41_9ASCO</name>
<dbReference type="OrthoDB" id="2113965at2759"/>
<comment type="similarity">
    <text evidence="1">Belongs to the CWF19 family.</text>
</comment>
<evidence type="ECO:0000313" key="7">
    <source>
        <dbReference type="Proteomes" id="UP000019384"/>
    </source>
</evidence>
<dbReference type="Pfam" id="PF04676">
    <property type="entry name" value="CwfJ_C_2"/>
    <property type="match status" value="1"/>
</dbReference>
<dbReference type="STRING" id="1382522.W6MS41"/>
<evidence type="ECO:0000259" key="4">
    <source>
        <dbReference type="Pfam" id="PF04676"/>
    </source>
</evidence>
<gene>
    <name evidence="6" type="ORF">KUCA_T00005206001</name>
</gene>
<dbReference type="HOGENOM" id="CLU_015540_2_1_1"/>
<dbReference type="EMBL" id="HG793130">
    <property type="protein sequence ID" value="CDK29218.1"/>
    <property type="molecule type" value="Genomic_DNA"/>
</dbReference>
<evidence type="ECO:0000259" key="5">
    <source>
        <dbReference type="Pfam" id="PF04677"/>
    </source>
</evidence>
<dbReference type="PANTHER" id="PTHR12072">
    <property type="entry name" value="CWF19, CELL CYCLE CONTROL PROTEIN"/>
    <property type="match status" value="1"/>
</dbReference>
<reference evidence="6" key="2">
    <citation type="submission" date="2014-02" db="EMBL/GenBank/DDBJ databases">
        <title>Complete DNA sequence of /Kuraishia capsulata/ illustrates novel genomic features among budding yeasts (/Saccharomycotina/).</title>
        <authorList>
            <person name="Morales L."/>
            <person name="Noel B."/>
            <person name="Porcel B."/>
            <person name="Marcet-Houben M."/>
            <person name="Hullo M-F."/>
            <person name="Sacerdot C."/>
            <person name="Tekaia F."/>
            <person name="Leh-Louis V."/>
            <person name="Despons L."/>
            <person name="Khanna V."/>
            <person name="Aury J-M."/>
            <person name="Barbe V."/>
            <person name="Couloux A."/>
            <person name="Labadie K."/>
            <person name="Pelletier E."/>
            <person name="Souciet J-L."/>
            <person name="Boekhout T."/>
            <person name="Gabaldon T."/>
            <person name="Wincker P."/>
            <person name="Dujon B."/>
        </authorList>
    </citation>
    <scope>NUCLEOTIDE SEQUENCE</scope>
    <source>
        <strain evidence="6">CBS 1993</strain>
    </source>
</reference>
<feature type="domain" description="Cwf19-like protein C-terminal" evidence="4">
    <location>
        <begin position="436"/>
        <end position="536"/>
    </location>
</feature>
<dbReference type="InterPro" id="IPR006768">
    <property type="entry name" value="Cwf19-like_C_dom-1"/>
</dbReference>
<reference evidence="6" key="1">
    <citation type="submission" date="2013-12" db="EMBL/GenBank/DDBJ databases">
        <authorList>
            <person name="Genoscope - CEA"/>
        </authorList>
    </citation>
    <scope>NUCLEOTIDE SEQUENCE</scope>
    <source>
        <strain evidence="6">CBS 1993</strain>
    </source>
</reference>
<organism evidence="6 7">
    <name type="scientific">Kuraishia capsulata CBS 1993</name>
    <dbReference type="NCBI Taxonomy" id="1382522"/>
    <lineage>
        <taxon>Eukaryota</taxon>
        <taxon>Fungi</taxon>
        <taxon>Dikarya</taxon>
        <taxon>Ascomycota</taxon>
        <taxon>Saccharomycotina</taxon>
        <taxon>Pichiomycetes</taxon>
        <taxon>Pichiales</taxon>
        <taxon>Pichiaceae</taxon>
        <taxon>Kuraishia</taxon>
    </lineage>
</organism>
<protein>
    <recommendedName>
        <fullName evidence="8">Cwf19-like C-terminal domain-containing protein</fullName>
    </recommendedName>
</protein>